<dbReference type="GO" id="GO:0004180">
    <property type="term" value="F:carboxypeptidase activity"/>
    <property type="evidence" value="ECO:0007669"/>
    <property type="project" value="UniProtKB-KW"/>
</dbReference>
<organism evidence="2 3">
    <name type="scientific">Lutispora thermophila DSM 19022</name>
    <dbReference type="NCBI Taxonomy" id="1122184"/>
    <lineage>
        <taxon>Bacteria</taxon>
        <taxon>Bacillati</taxon>
        <taxon>Bacillota</taxon>
        <taxon>Clostridia</taxon>
        <taxon>Lutisporales</taxon>
        <taxon>Lutisporaceae</taxon>
        <taxon>Lutispora</taxon>
    </lineage>
</organism>
<dbReference type="RefSeq" id="WP_073026627.1">
    <property type="nucleotide sequence ID" value="NZ_FQZS01000018.1"/>
</dbReference>
<dbReference type="AlphaFoldDB" id="A0A1M6H2N0"/>
<dbReference type="Gene3D" id="3.30.1380.10">
    <property type="match status" value="1"/>
</dbReference>
<reference evidence="2 3" key="1">
    <citation type="submission" date="2016-11" db="EMBL/GenBank/DDBJ databases">
        <authorList>
            <person name="Jaros S."/>
            <person name="Januszkiewicz K."/>
            <person name="Wedrychowicz H."/>
        </authorList>
    </citation>
    <scope>NUCLEOTIDE SEQUENCE [LARGE SCALE GENOMIC DNA]</scope>
    <source>
        <strain evidence="2 3">DSM 19022</strain>
    </source>
</reference>
<dbReference type="InterPro" id="IPR009045">
    <property type="entry name" value="Zn_M74/Hedgehog-like"/>
</dbReference>
<feature type="domain" description="Peptidase M15C" evidence="1">
    <location>
        <begin position="202"/>
        <end position="269"/>
    </location>
</feature>
<evidence type="ECO:0000313" key="2">
    <source>
        <dbReference type="EMBL" id="SHJ16451.1"/>
    </source>
</evidence>
<evidence type="ECO:0000259" key="1">
    <source>
        <dbReference type="Pfam" id="PF13539"/>
    </source>
</evidence>
<name>A0A1M6H2N0_9FIRM</name>
<keyword evidence="3" id="KW-1185">Reference proteome</keyword>
<dbReference type="EMBL" id="FQZS01000018">
    <property type="protein sequence ID" value="SHJ16451.1"/>
    <property type="molecule type" value="Genomic_DNA"/>
</dbReference>
<proteinExistence type="predicted"/>
<accession>A0A1M6H2N0</accession>
<dbReference type="InterPro" id="IPR039561">
    <property type="entry name" value="Peptidase_M15C"/>
</dbReference>
<dbReference type="Proteomes" id="UP000184442">
    <property type="component" value="Unassembled WGS sequence"/>
</dbReference>
<sequence length="313" mass="36624">MKKTLLRLIQISSIAILSLFNIVDIQNLRTLIEPGDNEYEIRMKQHLLCLMLAYPEYIVDLKRSEDDNVYLIMKSGNKILYDDKKNKSLSEKIAEPDLQDMMEQIYPLGPIDRLMDIDFDPGRVRSYPLLKEVYGATRQQVQSNLETVKTDYLNMKFNRNNNAAKALESVMTELIPLAQERPDIKACVIPYCGTFNYRKIAGTNLLSAHAFGIAIDLAMDKRDYWQWASREEGEKRLKSYPMEIVHIFEKNNFIWGGKWGHFDILHFEYRPEIIMMASYFGNRKNTKELWYEGAPMGNELAVKYIKRIDEVIR</sequence>
<dbReference type="Pfam" id="PF13539">
    <property type="entry name" value="Peptidase_M15_4"/>
    <property type="match status" value="1"/>
</dbReference>
<keyword evidence="2" id="KW-0645">Protease</keyword>
<dbReference type="SUPFAM" id="SSF55166">
    <property type="entry name" value="Hedgehog/DD-peptidase"/>
    <property type="match status" value="1"/>
</dbReference>
<protein>
    <submittedName>
        <fullName evidence="2">D-alanyl-D-alanine carboxypeptidase</fullName>
    </submittedName>
</protein>
<evidence type="ECO:0000313" key="3">
    <source>
        <dbReference type="Proteomes" id="UP000184442"/>
    </source>
</evidence>
<gene>
    <name evidence="2" type="ORF">SAMN02745176_02622</name>
</gene>
<keyword evidence="2" id="KW-0121">Carboxypeptidase</keyword>
<dbReference type="STRING" id="1122184.SAMN02745176_02622"/>
<keyword evidence="2" id="KW-0378">Hydrolase</keyword>